<keyword evidence="2" id="KW-1185">Reference proteome</keyword>
<dbReference type="Proteomes" id="UP000799118">
    <property type="component" value="Unassembled WGS sequence"/>
</dbReference>
<protein>
    <submittedName>
        <fullName evidence="1">Uncharacterized protein</fullName>
    </submittedName>
</protein>
<organism evidence="1 2">
    <name type="scientific">Gymnopus androsaceus JB14</name>
    <dbReference type="NCBI Taxonomy" id="1447944"/>
    <lineage>
        <taxon>Eukaryota</taxon>
        <taxon>Fungi</taxon>
        <taxon>Dikarya</taxon>
        <taxon>Basidiomycota</taxon>
        <taxon>Agaricomycotina</taxon>
        <taxon>Agaricomycetes</taxon>
        <taxon>Agaricomycetidae</taxon>
        <taxon>Agaricales</taxon>
        <taxon>Marasmiineae</taxon>
        <taxon>Omphalotaceae</taxon>
        <taxon>Gymnopus</taxon>
    </lineage>
</organism>
<sequence length="215" mass="23685">MQTLEAQPNSRNLWPTWNDTDIENVLPMDWPGAVENNDLLIRNVKIIQKIYARMGGKPIAWKEEAGVSSSLSLTSDYFRPINAFGGGASQGQHSGYNGSLLSDAENIANGWRQSHGQKPPATMSLKSFVAKLLVASVNKDARLGLIISLDPSNPTLFEGNSRDAEMIWASESGANEEKKEQEMQSMEVKKNMQPDEAIEKILETSNCKSPAKGEY</sequence>
<evidence type="ECO:0000313" key="1">
    <source>
        <dbReference type="EMBL" id="KAE9399111.1"/>
    </source>
</evidence>
<accession>A0A6A4HNB7</accession>
<gene>
    <name evidence="1" type="ORF">BT96DRAFT_976054</name>
</gene>
<dbReference type="AlphaFoldDB" id="A0A6A4HNB7"/>
<name>A0A6A4HNB7_9AGAR</name>
<proteinExistence type="predicted"/>
<dbReference type="EMBL" id="ML769473">
    <property type="protein sequence ID" value="KAE9399111.1"/>
    <property type="molecule type" value="Genomic_DNA"/>
</dbReference>
<evidence type="ECO:0000313" key="2">
    <source>
        <dbReference type="Proteomes" id="UP000799118"/>
    </source>
</evidence>
<reference evidence="1" key="1">
    <citation type="journal article" date="2019" name="Environ. Microbiol.">
        <title>Fungal ecological strategies reflected in gene transcription - a case study of two litter decomposers.</title>
        <authorList>
            <person name="Barbi F."/>
            <person name="Kohler A."/>
            <person name="Barry K."/>
            <person name="Baskaran P."/>
            <person name="Daum C."/>
            <person name="Fauchery L."/>
            <person name="Ihrmark K."/>
            <person name="Kuo A."/>
            <person name="LaButti K."/>
            <person name="Lipzen A."/>
            <person name="Morin E."/>
            <person name="Grigoriev I.V."/>
            <person name="Henrissat B."/>
            <person name="Lindahl B."/>
            <person name="Martin F."/>
        </authorList>
    </citation>
    <scope>NUCLEOTIDE SEQUENCE</scope>
    <source>
        <strain evidence="1">JB14</strain>
    </source>
</reference>